<feature type="domain" description="Asparaginase/glutaminase C-terminal" evidence="10">
    <location>
        <begin position="214"/>
        <end position="323"/>
    </location>
</feature>
<dbReference type="CDD" id="cd08964">
    <property type="entry name" value="L-asparaginase_II"/>
    <property type="match status" value="1"/>
</dbReference>
<dbReference type="InterPro" id="IPR004550">
    <property type="entry name" value="AsnASE_II"/>
</dbReference>
<dbReference type="PRINTS" id="PR00139">
    <property type="entry name" value="ASNGLNASE"/>
</dbReference>
<evidence type="ECO:0000256" key="2">
    <source>
        <dbReference type="ARBA" id="ARBA00012920"/>
    </source>
</evidence>
<dbReference type="GO" id="GO:0004067">
    <property type="term" value="F:asparaginase activity"/>
    <property type="evidence" value="ECO:0007669"/>
    <property type="project" value="UniProtKB-UniRule"/>
</dbReference>
<dbReference type="EMBL" id="SOAN01000008">
    <property type="protein sequence ID" value="TDS84261.1"/>
    <property type="molecule type" value="Genomic_DNA"/>
</dbReference>
<feature type="domain" description="L-asparaginase N-terminal" evidence="9">
    <location>
        <begin position="3"/>
        <end position="194"/>
    </location>
</feature>
<dbReference type="PROSITE" id="PS51732">
    <property type="entry name" value="ASN_GLN_ASE_3"/>
    <property type="match status" value="1"/>
</dbReference>
<comment type="caution">
    <text evidence="11">The sequence shown here is derived from an EMBL/GenBank/DDBJ whole genome shotgun (WGS) entry which is preliminary data.</text>
</comment>
<comment type="catalytic activity">
    <reaction evidence="4">
        <text>L-asparagine + H2O = L-aspartate + NH4(+)</text>
        <dbReference type="Rhea" id="RHEA:21016"/>
        <dbReference type="ChEBI" id="CHEBI:15377"/>
        <dbReference type="ChEBI" id="CHEBI:28938"/>
        <dbReference type="ChEBI" id="CHEBI:29991"/>
        <dbReference type="ChEBI" id="CHEBI:58048"/>
        <dbReference type="EC" id="3.5.1.1"/>
    </reaction>
</comment>
<dbReference type="AlphaFoldDB" id="A0A4R7FZG8"/>
<dbReference type="Gene3D" id="3.40.50.1170">
    <property type="entry name" value="L-asparaginase, N-terminal domain"/>
    <property type="match status" value="1"/>
</dbReference>
<name>A0A4R7FZG8_9MICC</name>
<feature type="binding site" evidence="6">
    <location>
        <begin position="93"/>
        <end position="94"/>
    </location>
    <ligand>
        <name>substrate</name>
    </ligand>
</feature>
<dbReference type="Pfam" id="PF17763">
    <property type="entry name" value="Asparaginase_C"/>
    <property type="match status" value="1"/>
</dbReference>
<evidence type="ECO:0000256" key="6">
    <source>
        <dbReference type="PIRSR" id="PIRSR001220-2"/>
    </source>
</evidence>
<evidence type="ECO:0000313" key="11">
    <source>
        <dbReference type="EMBL" id="TDS84261.1"/>
    </source>
</evidence>
<feature type="binding site" evidence="6">
    <location>
        <position position="73"/>
    </location>
    <ligand>
        <name>substrate</name>
    </ligand>
</feature>
<evidence type="ECO:0000256" key="4">
    <source>
        <dbReference type="ARBA" id="ARBA00049366"/>
    </source>
</evidence>
<dbReference type="PIRSF" id="PIRSF500176">
    <property type="entry name" value="L_ASNase"/>
    <property type="match status" value="1"/>
</dbReference>
<protein>
    <recommendedName>
        <fullName evidence="2">asparaginase</fullName>
        <ecNumber evidence="2">3.5.1.1</ecNumber>
    </recommendedName>
</protein>
<keyword evidence="12" id="KW-1185">Reference proteome</keyword>
<evidence type="ECO:0000259" key="10">
    <source>
        <dbReference type="Pfam" id="PF17763"/>
    </source>
</evidence>
<dbReference type="PROSITE" id="PS00144">
    <property type="entry name" value="ASN_GLN_ASE_1"/>
    <property type="match status" value="1"/>
</dbReference>
<dbReference type="Pfam" id="PF00710">
    <property type="entry name" value="Asparaginase"/>
    <property type="match status" value="1"/>
</dbReference>
<feature type="active site" evidence="8">
    <location>
        <position position="93"/>
    </location>
</feature>
<feature type="active site" description="O-isoaspartyl threonine intermediate" evidence="5">
    <location>
        <position position="12"/>
    </location>
</feature>
<dbReference type="PANTHER" id="PTHR11707:SF28">
    <property type="entry name" value="60 KDA LYSOPHOSPHOLIPASE"/>
    <property type="match status" value="1"/>
</dbReference>
<evidence type="ECO:0000256" key="8">
    <source>
        <dbReference type="PROSITE-ProRule" id="PRU10100"/>
    </source>
</evidence>
<dbReference type="InterPro" id="IPR040919">
    <property type="entry name" value="Asparaginase_C"/>
</dbReference>
<sequence>MSRIVLLATGGTISSRENAAGGSRASDSAAQLLAALKHHALADLISEIQVETQDISVENSFNFSFSDLARIDSAVREILQRPEVDGVVVTHGTDTIEETLALLALTHDDDRPVVFTGAQRSPDHPDSDGPRNLRDAILVAADPASRFHGALLCFGGEIHTALPLRKAHASALQPFSHPSGGMLGRLTEAQPQYYFGPRSLPRLPHPTQNFGDQRVDMVLSYPGADGALIRSAIASGAAGLIVLGGGAGNPGSALVEAIAEATQAGVVVGLASRTFGGSVAAIYSGGGAVDALAAGAVALGDLPGTQARVLLALLLSTGAREETKDRLERWVQTAR</sequence>
<dbReference type="InterPro" id="IPR027473">
    <property type="entry name" value="L-asparaginase_C"/>
</dbReference>
<dbReference type="InterPro" id="IPR006034">
    <property type="entry name" value="Asparaginase/glutaminase-like"/>
</dbReference>
<dbReference type="SUPFAM" id="SSF53774">
    <property type="entry name" value="Glutaminase/Asparaginase"/>
    <property type="match status" value="1"/>
</dbReference>
<evidence type="ECO:0000259" key="9">
    <source>
        <dbReference type="Pfam" id="PF00710"/>
    </source>
</evidence>
<evidence type="ECO:0000256" key="1">
    <source>
        <dbReference type="ARBA" id="ARBA00010518"/>
    </source>
</evidence>
<dbReference type="Gene3D" id="3.40.50.40">
    <property type="match status" value="1"/>
</dbReference>
<comment type="similarity">
    <text evidence="1">Belongs to the asparaginase 1 family.</text>
</comment>
<evidence type="ECO:0000256" key="3">
    <source>
        <dbReference type="ARBA" id="ARBA00022801"/>
    </source>
</evidence>
<dbReference type="PROSITE" id="PS00917">
    <property type="entry name" value="ASN_GLN_ASE_2"/>
    <property type="match status" value="1"/>
</dbReference>
<dbReference type="EC" id="3.5.1.1" evidence="2"/>
<dbReference type="RefSeq" id="WP_036473940.1">
    <property type="nucleotide sequence ID" value="NZ_SOAN01000008.1"/>
</dbReference>
<evidence type="ECO:0000313" key="12">
    <source>
        <dbReference type="Proteomes" id="UP000294506"/>
    </source>
</evidence>
<reference evidence="11 12" key="1">
    <citation type="submission" date="2019-03" db="EMBL/GenBank/DDBJ databases">
        <title>Genomic Encyclopedia of Type Strains, Phase III (KMG-III): the genomes of soil and plant-associated and newly described type strains.</title>
        <authorList>
            <person name="Whitman W."/>
        </authorList>
    </citation>
    <scope>NUCLEOTIDE SEQUENCE [LARGE SCALE GENOMIC DNA]</scope>
    <source>
        <strain evidence="11 12">DSM 27373</strain>
    </source>
</reference>
<dbReference type="InterPro" id="IPR037152">
    <property type="entry name" value="L-asparaginase_N_sf"/>
</dbReference>
<accession>A0A4R7FZG8</accession>
<dbReference type="InterPro" id="IPR020827">
    <property type="entry name" value="Asparaginase/glutaminase_AS1"/>
</dbReference>
<evidence type="ECO:0000256" key="5">
    <source>
        <dbReference type="PIRSR" id="PIRSR001220-1"/>
    </source>
</evidence>
<dbReference type="InterPro" id="IPR027475">
    <property type="entry name" value="Asparaginase/glutaminase_AS2"/>
</dbReference>
<dbReference type="SMART" id="SM00870">
    <property type="entry name" value="Asparaginase"/>
    <property type="match status" value="1"/>
</dbReference>
<dbReference type="InterPro" id="IPR036152">
    <property type="entry name" value="Asp/glu_Ase-like_sf"/>
</dbReference>
<feature type="active site" evidence="7">
    <location>
        <position position="12"/>
    </location>
</feature>
<dbReference type="PANTHER" id="PTHR11707">
    <property type="entry name" value="L-ASPARAGINASE"/>
    <property type="match status" value="1"/>
</dbReference>
<evidence type="ECO:0000256" key="7">
    <source>
        <dbReference type="PROSITE-ProRule" id="PRU10099"/>
    </source>
</evidence>
<dbReference type="PIRSF" id="PIRSF001220">
    <property type="entry name" value="L-ASNase_gatD"/>
    <property type="match status" value="1"/>
</dbReference>
<dbReference type="InterPro" id="IPR027474">
    <property type="entry name" value="L-asparaginase_N"/>
</dbReference>
<gene>
    <name evidence="11" type="ORF">EV640_108120</name>
</gene>
<proteinExistence type="inferred from homology"/>
<organism evidence="11 12">
    <name type="scientific">Nesterenkonia aurantiaca</name>
    <dbReference type="NCBI Taxonomy" id="1436010"/>
    <lineage>
        <taxon>Bacteria</taxon>
        <taxon>Bacillati</taxon>
        <taxon>Actinomycetota</taxon>
        <taxon>Actinomycetes</taxon>
        <taxon>Micrococcales</taxon>
        <taxon>Micrococcaceae</taxon>
        <taxon>Nesterenkonia</taxon>
    </lineage>
</organism>
<dbReference type="SFLD" id="SFLDS00057">
    <property type="entry name" value="Glutaminase/Asparaginase"/>
    <property type="match status" value="1"/>
</dbReference>
<keyword evidence="3" id="KW-0378">Hydrolase</keyword>
<dbReference type="Proteomes" id="UP000294506">
    <property type="component" value="Unassembled WGS sequence"/>
</dbReference>
<dbReference type="GO" id="GO:0006528">
    <property type="term" value="P:asparagine metabolic process"/>
    <property type="evidence" value="ECO:0007669"/>
    <property type="project" value="InterPro"/>
</dbReference>